<comment type="caution">
    <text evidence="10">The sequence shown here is derived from an EMBL/GenBank/DDBJ whole genome shotgun (WGS) entry which is preliminary data.</text>
</comment>
<evidence type="ECO:0000256" key="3">
    <source>
        <dbReference type="ARBA" id="ARBA00022679"/>
    </source>
</evidence>
<dbReference type="GO" id="GO:0005524">
    <property type="term" value="F:ATP binding"/>
    <property type="evidence" value="ECO:0007669"/>
    <property type="project" value="UniProtKB-KW"/>
</dbReference>
<sequence>MKTIRGRILLAFLILCLLIAPFLLFSFVSLRKINNSKNLKEQVDILNINRLKAINHFDIAIKADIKLDSFYITETSSNFKKQRHYIDLAKQSLRLAQYSEFPKSNIIPKRIQGVEDEIENIIEKSNKVVELQLRRGFRDYGLEGLMREKIHALENNSEGLTLAENLMLRRREKDYFLRDDLHYADLLNTECEVLITKLSKSEDAIKTKKALAEYLAIFNEIVAIEQEIGNESLGLLFELNQANTALDKKVAKLSEVIETDLNYLESSIKSYIILFFGLTIAFAIVFAFLFSGHIAKPIQGLIQNMDTISEENFKENHKITSKFELKELKILTQKYNDLVAKIRNQIRDLHSNNNELYDLTLKLSESENELKEASAIKDKFFSIISHDLRGHTGNILSLANILDQDGNELSENEKSVFVKYMVDSSQNLQLLLDNLLNWAKSQMNDHDISKKSFNIGKLVENNIELFKDNSFRKKVKITFKNNDRFKAYADKDMVDFIIRNLLSNALKFTKSGDTISFKISEVGVKLKVEITDTGVGMSKDEIEVLLNSDDGGFTKKGTENEVGTGLGFSICKDFVRRNGGEIEITSKKGKGSTFSFTLPTSLTRESIENLVV</sequence>
<comment type="catalytic activity">
    <reaction evidence="1">
        <text>ATP + protein L-histidine = ADP + protein N-phospho-L-histidine.</text>
        <dbReference type="EC" id="2.7.13.3"/>
    </reaction>
</comment>
<dbReference type="InterPro" id="IPR036097">
    <property type="entry name" value="HisK_dim/P_sf"/>
</dbReference>
<keyword evidence="6 10" id="KW-0067">ATP-binding</keyword>
<protein>
    <recommendedName>
        <fullName evidence="2">histidine kinase</fullName>
        <ecNumber evidence="2">2.7.13.3</ecNumber>
    </recommendedName>
</protein>
<dbReference type="PROSITE" id="PS50109">
    <property type="entry name" value="HIS_KIN"/>
    <property type="match status" value="1"/>
</dbReference>
<dbReference type="SUPFAM" id="SSF55874">
    <property type="entry name" value="ATPase domain of HSP90 chaperone/DNA topoisomerase II/histidine kinase"/>
    <property type="match status" value="1"/>
</dbReference>
<evidence type="ECO:0000256" key="1">
    <source>
        <dbReference type="ARBA" id="ARBA00000085"/>
    </source>
</evidence>
<dbReference type="Gene3D" id="1.10.287.130">
    <property type="match status" value="1"/>
</dbReference>
<dbReference type="Gene3D" id="3.30.565.10">
    <property type="entry name" value="Histidine kinase-like ATPase, C-terminal domain"/>
    <property type="match status" value="1"/>
</dbReference>
<dbReference type="PRINTS" id="PR00344">
    <property type="entry name" value="BCTRLSENSOR"/>
</dbReference>
<dbReference type="Proteomes" id="UP001255246">
    <property type="component" value="Unassembled WGS sequence"/>
</dbReference>
<dbReference type="Gene3D" id="6.10.340.10">
    <property type="match status" value="1"/>
</dbReference>
<name>A0ABU3AD23_9FLAO</name>
<dbReference type="RefSeq" id="WP_311351678.1">
    <property type="nucleotide sequence ID" value="NZ_JAVRHR010000002.1"/>
</dbReference>
<keyword evidence="8" id="KW-0472">Membrane</keyword>
<feature type="domain" description="Histidine kinase" evidence="9">
    <location>
        <begin position="383"/>
        <end position="602"/>
    </location>
</feature>
<dbReference type="InterPro" id="IPR004358">
    <property type="entry name" value="Sig_transdc_His_kin-like_C"/>
</dbReference>
<dbReference type="Pfam" id="PF02518">
    <property type="entry name" value="HATPase_c"/>
    <property type="match status" value="1"/>
</dbReference>
<evidence type="ECO:0000259" key="9">
    <source>
        <dbReference type="PROSITE" id="PS50109"/>
    </source>
</evidence>
<dbReference type="SMART" id="SM00387">
    <property type="entry name" value="HATPase_c"/>
    <property type="match status" value="1"/>
</dbReference>
<dbReference type="EMBL" id="JAVRHR010000002">
    <property type="protein sequence ID" value="MDT0607700.1"/>
    <property type="molecule type" value="Genomic_DNA"/>
</dbReference>
<evidence type="ECO:0000313" key="10">
    <source>
        <dbReference type="EMBL" id="MDT0607700.1"/>
    </source>
</evidence>
<evidence type="ECO:0000256" key="8">
    <source>
        <dbReference type="SAM" id="Phobius"/>
    </source>
</evidence>
<feature type="transmembrane region" description="Helical" evidence="8">
    <location>
        <begin position="271"/>
        <end position="290"/>
    </location>
</feature>
<keyword evidence="11" id="KW-1185">Reference proteome</keyword>
<organism evidence="10 11">
    <name type="scientific">Croceitalea rosinachiae</name>
    <dbReference type="NCBI Taxonomy" id="3075596"/>
    <lineage>
        <taxon>Bacteria</taxon>
        <taxon>Pseudomonadati</taxon>
        <taxon>Bacteroidota</taxon>
        <taxon>Flavobacteriia</taxon>
        <taxon>Flavobacteriales</taxon>
        <taxon>Flavobacteriaceae</taxon>
        <taxon>Croceitalea</taxon>
    </lineage>
</organism>
<dbReference type="PANTHER" id="PTHR42878">
    <property type="entry name" value="TWO-COMPONENT HISTIDINE KINASE"/>
    <property type="match status" value="1"/>
</dbReference>
<keyword evidence="3" id="KW-0808">Transferase</keyword>
<dbReference type="InterPro" id="IPR036890">
    <property type="entry name" value="HATPase_C_sf"/>
</dbReference>
<dbReference type="EC" id="2.7.13.3" evidence="2"/>
<proteinExistence type="predicted"/>
<dbReference type="SUPFAM" id="SSF47384">
    <property type="entry name" value="Homodimeric domain of signal transducing histidine kinase"/>
    <property type="match status" value="1"/>
</dbReference>
<evidence type="ECO:0000256" key="5">
    <source>
        <dbReference type="ARBA" id="ARBA00022777"/>
    </source>
</evidence>
<accession>A0ABU3AD23</accession>
<dbReference type="PANTHER" id="PTHR42878:SF7">
    <property type="entry name" value="SENSOR HISTIDINE KINASE GLRK"/>
    <property type="match status" value="1"/>
</dbReference>
<keyword evidence="8" id="KW-1133">Transmembrane helix</keyword>
<gene>
    <name evidence="10" type="ORF">RM706_11685</name>
</gene>
<evidence type="ECO:0000256" key="4">
    <source>
        <dbReference type="ARBA" id="ARBA00022741"/>
    </source>
</evidence>
<dbReference type="InterPro" id="IPR005467">
    <property type="entry name" value="His_kinase_dom"/>
</dbReference>
<keyword evidence="4" id="KW-0547">Nucleotide-binding</keyword>
<evidence type="ECO:0000256" key="6">
    <source>
        <dbReference type="ARBA" id="ARBA00022840"/>
    </source>
</evidence>
<evidence type="ECO:0000256" key="2">
    <source>
        <dbReference type="ARBA" id="ARBA00012438"/>
    </source>
</evidence>
<keyword evidence="5" id="KW-0418">Kinase</keyword>
<dbReference type="InterPro" id="IPR003594">
    <property type="entry name" value="HATPase_dom"/>
</dbReference>
<evidence type="ECO:0000256" key="7">
    <source>
        <dbReference type="ARBA" id="ARBA00023012"/>
    </source>
</evidence>
<evidence type="ECO:0000313" key="11">
    <source>
        <dbReference type="Proteomes" id="UP001255246"/>
    </source>
</evidence>
<reference evidence="10 11" key="1">
    <citation type="submission" date="2023-09" db="EMBL/GenBank/DDBJ databases">
        <authorList>
            <person name="Rey-Velasco X."/>
        </authorList>
    </citation>
    <scope>NUCLEOTIDE SEQUENCE [LARGE SCALE GENOMIC DNA]</scope>
    <source>
        <strain evidence="10 11">F388</strain>
    </source>
</reference>
<keyword evidence="7" id="KW-0902">Two-component regulatory system</keyword>
<dbReference type="InterPro" id="IPR050351">
    <property type="entry name" value="BphY/WalK/GraS-like"/>
</dbReference>
<keyword evidence="8" id="KW-0812">Transmembrane</keyword>